<dbReference type="Proteomes" id="UP000321720">
    <property type="component" value="Unassembled WGS sequence"/>
</dbReference>
<keyword evidence="2" id="KW-0804">Transcription</keyword>
<accession>A0A511JCG3</accession>
<name>A0A511JCG3_9CELL</name>
<reference evidence="3 4" key="1">
    <citation type="submission" date="2019-07" db="EMBL/GenBank/DDBJ databases">
        <title>Whole genome shotgun sequence of Cellulomonas composti NBRC 100758.</title>
        <authorList>
            <person name="Hosoyama A."/>
            <person name="Uohara A."/>
            <person name="Ohji S."/>
            <person name="Ichikawa N."/>
        </authorList>
    </citation>
    <scope>NUCLEOTIDE SEQUENCE [LARGE SCALE GENOMIC DNA]</scope>
    <source>
        <strain evidence="3 4">NBRC 100758</strain>
    </source>
</reference>
<evidence type="ECO:0000256" key="2">
    <source>
        <dbReference type="ARBA" id="ARBA00023163"/>
    </source>
</evidence>
<keyword evidence="4" id="KW-1185">Reference proteome</keyword>
<dbReference type="RefSeq" id="WP_146843318.1">
    <property type="nucleotide sequence ID" value="NZ_BJWG01000010.1"/>
</dbReference>
<comment type="caution">
    <text evidence="3">The sequence shown here is derived from an EMBL/GenBank/DDBJ whole genome shotgun (WGS) entry which is preliminary data.</text>
</comment>
<evidence type="ECO:0000256" key="1">
    <source>
        <dbReference type="ARBA" id="ARBA00023015"/>
    </source>
</evidence>
<evidence type="ECO:0000313" key="4">
    <source>
        <dbReference type="Proteomes" id="UP000321720"/>
    </source>
</evidence>
<dbReference type="Gene3D" id="1.10.10.1320">
    <property type="entry name" value="Anti-sigma factor, zinc-finger domain"/>
    <property type="match status" value="1"/>
</dbReference>
<gene>
    <name evidence="3" type="ORF">CCO02nite_23490</name>
</gene>
<evidence type="ECO:0000313" key="3">
    <source>
        <dbReference type="EMBL" id="GEL95691.1"/>
    </source>
</evidence>
<protein>
    <submittedName>
        <fullName evidence="3">Uncharacterized protein</fullName>
    </submittedName>
</protein>
<organism evidence="3 4">
    <name type="scientific">Cellulomonas composti</name>
    <dbReference type="NCBI Taxonomy" id="266130"/>
    <lineage>
        <taxon>Bacteria</taxon>
        <taxon>Bacillati</taxon>
        <taxon>Actinomycetota</taxon>
        <taxon>Actinomycetes</taxon>
        <taxon>Micrococcales</taxon>
        <taxon>Cellulomonadaceae</taxon>
        <taxon>Cellulomonas</taxon>
    </lineage>
</organism>
<dbReference type="OrthoDB" id="3743969at2"/>
<sequence>MSHLGTRISALVDGQLSVAATERALAHVAACPQCADELAAAREAHARLWSCADDVPTPADLTARLLSLASSDDAPAPPPVRDPFAVPPGVSLPSHGLSHGLLHRGGALHGDVAARRGPSRLLVGSVAGLGALAAMLFVLGDRPVVVPSGHSAVDLDLLGRSIAAGDDGSDEVVVVHDTAVDELRAQGWTFPDTLPDGWAVTGTRWIGTDASVLEIDLTGPAGKLVVTEQIGRLDTAALAGAETFELDGREAYVLSYEPWHVAWQCGQTVVQVVAPRADETTGAVVAAFPRGAYDDGVPARLSRGWATVAGALDVQP</sequence>
<dbReference type="EMBL" id="BJWG01000010">
    <property type="protein sequence ID" value="GEL95691.1"/>
    <property type="molecule type" value="Genomic_DNA"/>
</dbReference>
<dbReference type="AlphaFoldDB" id="A0A511JCG3"/>
<keyword evidence="1" id="KW-0805">Transcription regulation</keyword>
<dbReference type="InterPro" id="IPR041916">
    <property type="entry name" value="Anti_sigma_zinc_sf"/>
</dbReference>
<proteinExistence type="predicted"/>